<dbReference type="AlphaFoldDB" id="A0A238VPZ3"/>
<keyword evidence="11" id="KW-1185">Reference proteome</keyword>
<dbReference type="InterPro" id="IPR000515">
    <property type="entry name" value="MetI-like"/>
</dbReference>
<comment type="subcellular location">
    <subcellularLocation>
        <location evidence="1 7">Cell membrane</location>
        <topology evidence="1 7">Multi-pass membrane protein</topology>
    </subcellularLocation>
</comment>
<evidence type="ECO:0000259" key="9">
    <source>
        <dbReference type="PROSITE" id="PS50928"/>
    </source>
</evidence>
<evidence type="ECO:0000256" key="6">
    <source>
        <dbReference type="ARBA" id="ARBA00023136"/>
    </source>
</evidence>
<feature type="transmembrane region" description="Helical" evidence="7">
    <location>
        <begin position="284"/>
        <end position="306"/>
    </location>
</feature>
<dbReference type="GO" id="GO:0005886">
    <property type="term" value="C:plasma membrane"/>
    <property type="evidence" value="ECO:0007669"/>
    <property type="project" value="UniProtKB-SubCell"/>
</dbReference>
<feature type="region of interest" description="Disordered" evidence="8">
    <location>
        <begin position="1"/>
        <end position="22"/>
    </location>
</feature>
<dbReference type="Proteomes" id="UP000198348">
    <property type="component" value="Unassembled WGS sequence"/>
</dbReference>
<reference evidence="10 11" key="1">
    <citation type="submission" date="2017-06" db="EMBL/GenBank/DDBJ databases">
        <authorList>
            <person name="Kim H.J."/>
            <person name="Triplett B.A."/>
        </authorList>
    </citation>
    <scope>NUCLEOTIDE SEQUENCE [LARGE SCALE GENOMIC DNA]</scope>
    <source>
        <strain evidence="10 11">DSM 45207</strain>
    </source>
</reference>
<dbReference type="EMBL" id="FZNW01000003">
    <property type="protein sequence ID" value="SNR36251.1"/>
    <property type="molecule type" value="Genomic_DNA"/>
</dbReference>
<feature type="transmembrane region" description="Helical" evidence="7">
    <location>
        <begin position="232"/>
        <end position="254"/>
    </location>
</feature>
<sequence>MSAPPVVDGRAGGAAAPARSTTPTAVERLKRRIPLLPALVLTIVLTQVPLLGTVYYSFHSRNLLRGDAIEFVWFANYADILGDEHFRTAVLNTVVLTASTVTLSIALGVALAVLLDKAFLGRSVVRTLLITPFLVMPAVAALLWKHAMFDPVYGLLNWFLSLVGVGPIDWISELPMFSIVLMMTWQWTPFMMLIVLAGLQSQSPEVLEAAKVDGARAFATFRRITLPHLRRFIELGILLGSIFIVQTFDAIFLITQGGPGQATMNLPYFIYQRTFRAFEVGESAAAGVIVVAGTIVIAIFALRVILNLFREEG</sequence>
<dbReference type="OrthoDB" id="34224at2"/>
<dbReference type="Gene3D" id="1.10.3720.10">
    <property type="entry name" value="MetI-like"/>
    <property type="match status" value="1"/>
</dbReference>
<protein>
    <submittedName>
        <fullName evidence="10">Carbohydrate ABC transporter membrane protein 1, CUT1 family</fullName>
    </submittedName>
</protein>
<dbReference type="InterPro" id="IPR035906">
    <property type="entry name" value="MetI-like_sf"/>
</dbReference>
<feature type="transmembrane region" description="Helical" evidence="7">
    <location>
        <begin position="35"/>
        <end position="58"/>
    </location>
</feature>
<organism evidence="10 11">
    <name type="scientific">Haloechinothrix alba</name>
    <dbReference type="NCBI Taxonomy" id="664784"/>
    <lineage>
        <taxon>Bacteria</taxon>
        <taxon>Bacillati</taxon>
        <taxon>Actinomycetota</taxon>
        <taxon>Actinomycetes</taxon>
        <taxon>Pseudonocardiales</taxon>
        <taxon>Pseudonocardiaceae</taxon>
        <taxon>Haloechinothrix</taxon>
    </lineage>
</organism>
<evidence type="ECO:0000256" key="2">
    <source>
        <dbReference type="ARBA" id="ARBA00022448"/>
    </source>
</evidence>
<feature type="transmembrane region" description="Helical" evidence="7">
    <location>
        <begin position="94"/>
        <end position="115"/>
    </location>
</feature>
<evidence type="ECO:0000256" key="7">
    <source>
        <dbReference type="RuleBase" id="RU363032"/>
    </source>
</evidence>
<evidence type="ECO:0000256" key="4">
    <source>
        <dbReference type="ARBA" id="ARBA00022692"/>
    </source>
</evidence>
<dbReference type="SUPFAM" id="SSF161098">
    <property type="entry name" value="MetI-like"/>
    <property type="match status" value="1"/>
</dbReference>
<evidence type="ECO:0000256" key="1">
    <source>
        <dbReference type="ARBA" id="ARBA00004651"/>
    </source>
</evidence>
<evidence type="ECO:0000313" key="11">
    <source>
        <dbReference type="Proteomes" id="UP000198348"/>
    </source>
</evidence>
<gene>
    <name evidence="10" type="ORF">SAMN06265360_103215</name>
</gene>
<dbReference type="RefSeq" id="WP_089300061.1">
    <property type="nucleotide sequence ID" value="NZ_FZNW01000003.1"/>
</dbReference>
<dbReference type="PANTHER" id="PTHR43005:SF2">
    <property type="entry name" value="INTEGRAL MEMBRANE SUGAR TRANSPORT PROTEIN"/>
    <property type="match status" value="1"/>
</dbReference>
<evidence type="ECO:0000256" key="8">
    <source>
        <dbReference type="SAM" id="MobiDB-lite"/>
    </source>
</evidence>
<keyword evidence="3" id="KW-1003">Cell membrane</keyword>
<accession>A0A238VPZ3</accession>
<dbReference type="PROSITE" id="PS50928">
    <property type="entry name" value="ABC_TM1"/>
    <property type="match status" value="1"/>
</dbReference>
<keyword evidence="5 7" id="KW-1133">Transmembrane helix</keyword>
<evidence type="ECO:0000256" key="5">
    <source>
        <dbReference type="ARBA" id="ARBA00022989"/>
    </source>
</evidence>
<dbReference type="GO" id="GO:0055085">
    <property type="term" value="P:transmembrane transport"/>
    <property type="evidence" value="ECO:0007669"/>
    <property type="project" value="InterPro"/>
</dbReference>
<comment type="similarity">
    <text evidence="7">Belongs to the binding-protein-dependent transport system permease family.</text>
</comment>
<feature type="transmembrane region" description="Helical" evidence="7">
    <location>
        <begin position="127"/>
        <end position="144"/>
    </location>
</feature>
<keyword evidence="2 7" id="KW-0813">Transport</keyword>
<evidence type="ECO:0000313" key="10">
    <source>
        <dbReference type="EMBL" id="SNR36251.1"/>
    </source>
</evidence>
<dbReference type="CDD" id="cd06261">
    <property type="entry name" value="TM_PBP2"/>
    <property type="match status" value="1"/>
</dbReference>
<proteinExistence type="inferred from homology"/>
<keyword evidence="6 7" id="KW-0472">Membrane</keyword>
<name>A0A238VPZ3_9PSEU</name>
<keyword evidence="4 7" id="KW-0812">Transmembrane</keyword>
<dbReference type="PANTHER" id="PTHR43005">
    <property type="entry name" value="BLR7065 PROTEIN"/>
    <property type="match status" value="1"/>
</dbReference>
<feature type="domain" description="ABC transmembrane type-1" evidence="9">
    <location>
        <begin position="90"/>
        <end position="301"/>
    </location>
</feature>
<dbReference type="Pfam" id="PF00528">
    <property type="entry name" value="BPD_transp_1"/>
    <property type="match status" value="1"/>
</dbReference>
<evidence type="ECO:0000256" key="3">
    <source>
        <dbReference type="ARBA" id="ARBA00022475"/>
    </source>
</evidence>